<reference evidence="2 3" key="1">
    <citation type="submission" date="2021-03" db="EMBL/GenBank/DDBJ databases">
        <title>Genomic Encyclopedia of Type Strains, Phase IV (KMG-IV): sequencing the most valuable type-strain genomes for metagenomic binning, comparative biology and taxonomic classification.</title>
        <authorList>
            <person name="Goeker M."/>
        </authorList>
    </citation>
    <scope>NUCLEOTIDE SEQUENCE [LARGE SCALE GENOMIC DNA]</scope>
    <source>
        <strain evidence="2 3">DSM 23491</strain>
    </source>
</reference>
<dbReference type="Gene3D" id="1.25.40.10">
    <property type="entry name" value="Tetratricopeptide repeat domain"/>
    <property type="match status" value="1"/>
</dbReference>
<dbReference type="RefSeq" id="WP_209847617.1">
    <property type="nucleotide sequence ID" value="NZ_CBCRVE010000003.1"/>
</dbReference>
<dbReference type="InterPro" id="IPR019734">
    <property type="entry name" value="TPR_rpt"/>
</dbReference>
<dbReference type="Gene3D" id="3.90.550.10">
    <property type="entry name" value="Spore Coat Polysaccharide Biosynthesis Protein SpsA, Chain A"/>
    <property type="match status" value="1"/>
</dbReference>
<dbReference type="SUPFAM" id="SSF53448">
    <property type="entry name" value="Nucleotide-diphospho-sugar transferases"/>
    <property type="match status" value="1"/>
</dbReference>
<dbReference type="InterPro" id="IPR011990">
    <property type="entry name" value="TPR-like_helical_dom_sf"/>
</dbReference>
<gene>
    <name evidence="2" type="ORF">J2Z20_001533</name>
</gene>
<evidence type="ECO:0000313" key="3">
    <source>
        <dbReference type="Proteomes" id="UP001519273"/>
    </source>
</evidence>
<dbReference type="Proteomes" id="UP001519273">
    <property type="component" value="Unassembled WGS sequence"/>
</dbReference>
<evidence type="ECO:0000313" key="2">
    <source>
        <dbReference type="EMBL" id="MBP1936652.1"/>
    </source>
</evidence>
<dbReference type="Pfam" id="PF00535">
    <property type="entry name" value="Glycos_transf_2"/>
    <property type="match status" value="1"/>
</dbReference>
<dbReference type="PANTHER" id="PTHR43630">
    <property type="entry name" value="POLY-BETA-1,6-N-ACETYL-D-GLUCOSAMINE SYNTHASE"/>
    <property type="match status" value="1"/>
</dbReference>
<keyword evidence="3" id="KW-1185">Reference proteome</keyword>
<dbReference type="Pfam" id="PF13181">
    <property type="entry name" value="TPR_8"/>
    <property type="match status" value="1"/>
</dbReference>
<dbReference type="PANTHER" id="PTHR43630:SF2">
    <property type="entry name" value="GLYCOSYLTRANSFERASE"/>
    <property type="match status" value="1"/>
</dbReference>
<proteinExistence type="predicted"/>
<dbReference type="InterPro" id="IPR001173">
    <property type="entry name" value="Glyco_trans_2-like"/>
</dbReference>
<dbReference type="InterPro" id="IPR029044">
    <property type="entry name" value="Nucleotide-diphossugar_trans"/>
</dbReference>
<organism evidence="2 3">
    <name type="scientific">Paenibacillus sediminis</name>
    <dbReference type="NCBI Taxonomy" id="664909"/>
    <lineage>
        <taxon>Bacteria</taxon>
        <taxon>Bacillati</taxon>
        <taxon>Bacillota</taxon>
        <taxon>Bacilli</taxon>
        <taxon>Bacillales</taxon>
        <taxon>Paenibacillaceae</taxon>
        <taxon>Paenibacillus</taxon>
    </lineage>
</organism>
<sequence>MEKLISLCMIVKNEEKVLARCLESVSTLVDEIVIVDTGSTDRTKEIAMYHTDKVYDFKWSNDFSAARNESLKHATGKWILVLDADEYVQPTGHQELRDFLSSVSDSNPRAFILRIMNFLGNGNHHLLESSGTRIFLNNGIYYKESIHEQLVSRQGNISFETYSFTIFHTGYQNNVVAEKEKTKRNLSILEKAKSKESLNNPYYCFVLANEYRNSGRNKEALKYYKKSLSKSKPEHTWYTHLVDRLVGTLVSENLFADAYRLIKDAQNRWSGYSDYYCLEGILLNHFGMYTDAMACFEKAIAIADECEKIDRPYWITQPNYGRLIPHQMIADIARKQDDLHKLVFHLTKAIQCDPTDHICLRLLLQTLTNHENEQKVIQLLQQLYSTDQPDICIFLLRISLSIGQKQLSHHFWLQCHHLNVSLTFADNINYSLVMNQPLPEQAWQLKNDQSLLSTDLALTASIIYQDNQYLNLCTNDKANNLQMVADQLIQVVNDNHVEVDIDDSTYPHLAEVLIRMFTMNYTDLFNKIIEHCADSKLLHLVSERMLLITRSDIALEYLSVLLENGALNGEGAKELAFFCLKHQNWEDGVSLLEYALESNPSPELIGILASSNPPAEVYQSFFKQFQKQYSYAVKLPFLYNRTL</sequence>
<accession>A0ABS4H307</accession>
<comment type="caution">
    <text evidence="2">The sequence shown here is derived from an EMBL/GenBank/DDBJ whole genome shotgun (WGS) entry which is preliminary data.</text>
</comment>
<evidence type="ECO:0000259" key="1">
    <source>
        <dbReference type="Pfam" id="PF00535"/>
    </source>
</evidence>
<name>A0ABS4H307_9BACL</name>
<dbReference type="CDD" id="cd02511">
    <property type="entry name" value="Beta4Glucosyltransferase"/>
    <property type="match status" value="1"/>
</dbReference>
<feature type="domain" description="Glycosyltransferase 2-like" evidence="1">
    <location>
        <begin position="6"/>
        <end position="116"/>
    </location>
</feature>
<protein>
    <submittedName>
        <fullName evidence="2">Glycosyltransferase involved in cell wall biosynthesis</fullName>
    </submittedName>
</protein>
<dbReference type="EMBL" id="JAGGKP010000002">
    <property type="protein sequence ID" value="MBP1936652.1"/>
    <property type="molecule type" value="Genomic_DNA"/>
</dbReference>
<dbReference type="SMART" id="SM00028">
    <property type="entry name" value="TPR"/>
    <property type="match status" value="4"/>
</dbReference>
<dbReference type="SUPFAM" id="SSF48452">
    <property type="entry name" value="TPR-like"/>
    <property type="match status" value="1"/>
</dbReference>